<evidence type="ECO:0000256" key="10">
    <source>
        <dbReference type="SAM" id="MobiDB-lite"/>
    </source>
</evidence>
<evidence type="ECO:0000256" key="5">
    <source>
        <dbReference type="ARBA" id="ARBA00023004"/>
    </source>
</evidence>
<accession>A0AAC9YUD5</accession>
<dbReference type="InterPro" id="IPR036922">
    <property type="entry name" value="Rieske_2Fe-2S_sf"/>
</dbReference>
<evidence type="ECO:0000259" key="12">
    <source>
        <dbReference type="PROSITE" id="PS51296"/>
    </source>
</evidence>
<feature type="signal peptide" evidence="11">
    <location>
        <begin position="1"/>
        <end position="26"/>
    </location>
</feature>
<dbReference type="InterPro" id="IPR017941">
    <property type="entry name" value="Rieske_2Fe-2S"/>
</dbReference>
<evidence type="ECO:0000256" key="8">
    <source>
        <dbReference type="ARBA" id="ARBA00029586"/>
    </source>
</evidence>
<dbReference type="GO" id="GO:0016020">
    <property type="term" value="C:membrane"/>
    <property type="evidence" value="ECO:0007669"/>
    <property type="project" value="InterPro"/>
</dbReference>
<dbReference type="GO" id="GO:0016705">
    <property type="term" value="F:oxidoreductase activity, acting on paired donors, with incorporation or reduction of molecular oxygen"/>
    <property type="evidence" value="ECO:0007669"/>
    <property type="project" value="UniProtKB-ARBA"/>
</dbReference>
<evidence type="ECO:0000256" key="3">
    <source>
        <dbReference type="ARBA" id="ARBA00022714"/>
    </source>
</evidence>
<evidence type="ECO:0000256" key="11">
    <source>
        <dbReference type="SAM" id="SignalP"/>
    </source>
</evidence>
<keyword evidence="4" id="KW-0479">Metal-binding</keyword>
<sequence>MNAISRRILGFGFISALATTVFPALAATTPPIKCRVLGQTTTYKGKLYTCIKAKSKGKTILAWDSGKAIPVTKPSPSASATASPTSSATPTQSAAPVVNKIDIPIAKSSEVPANSTKSFTAKNRYGYSTTYFIARGSDGLIGMNATCTHNGCTVKQESEGLLCPCHGALFDPKNGALLRGPASYPLERVPVRESDGTIYITD</sequence>
<keyword evidence="6" id="KW-0411">Iron-sulfur</keyword>
<reference evidence="13 14" key="1">
    <citation type="submission" date="2016-07" db="EMBL/GenBank/DDBJ databases">
        <title>High microdiversification within the ubiquitous acI lineage of Actinobacteria.</title>
        <authorList>
            <person name="Neuenschwander S.M."/>
            <person name="Salcher M."/>
            <person name="Ghai R."/>
            <person name="Pernthaler J."/>
        </authorList>
    </citation>
    <scope>NUCLEOTIDE SEQUENCE [LARGE SCALE GENOMIC DNA]</scope>
    <source>
        <strain evidence="13">MMS-21-155</strain>
    </source>
</reference>
<evidence type="ECO:0000256" key="2">
    <source>
        <dbReference type="ARBA" id="ARBA00015816"/>
    </source>
</evidence>
<dbReference type="InterPro" id="IPR005805">
    <property type="entry name" value="Rieske_Fe-S_prot_C"/>
</dbReference>
<dbReference type="GO" id="GO:0051537">
    <property type="term" value="F:2 iron, 2 sulfur cluster binding"/>
    <property type="evidence" value="ECO:0007669"/>
    <property type="project" value="UniProtKB-KW"/>
</dbReference>
<dbReference type="GO" id="GO:0046872">
    <property type="term" value="F:metal ion binding"/>
    <property type="evidence" value="ECO:0007669"/>
    <property type="project" value="UniProtKB-KW"/>
</dbReference>
<feature type="domain" description="Rieske" evidence="12">
    <location>
        <begin position="103"/>
        <end position="200"/>
    </location>
</feature>
<dbReference type="Proteomes" id="UP000217216">
    <property type="component" value="Chromosome"/>
</dbReference>
<keyword evidence="3" id="KW-0001">2Fe-2S</keyword>
<evidence type="ECO:0000256" key="7">
    <source>
        <dbReference type="ARBA" id="ARBA00023157"/>
    </source>
</evidence>
<keyword evidence="11" id="KW-0732">Signal</keyword>
<keyword evidence="5" id="KW-0408">Iron</keyword>
<proteinExistence type="predicted"/>
<dbReference type="CDD" id="cd03467">
    <property type="entry name" value="Rieske"/>
    <property type="match status" value="1"/>
</dbReference>
<dbReference type="SUPFAM" id="SSF50022">
    <property type="entry name" value="ISP domain"/>
    <property type="match status" value="1"/>
</dbReference>
<feature type="chain" id="PRO_5042094567" description="Cytochrome bc1 complex Rieske iron-sulfur subunit" evidence="11">
    <location>
        <begin position="27"/>
        <end position="202"/>
    </location>
</feature>
<comment type="function">
    <text evidence="1">Iron-sulfur subunit of the cytochrome bc1 complex, an essential component of the respiratory electron transport chain required for ATP synthesis. The bc1 complex catalyzes the oxidation of menaquinol and the reduction of cytochrome c in the respiratory chain. The bc1 complex operates through a Q-cycle mechanism that couples electron transfer to generation of the proton gradient that drives ATP synthesis.</text>
</comment>
<evidence type="ECO:0000313" key="14">
    <source>
        <dbReference type="Proteomes" id="UP000217216"/>
    </source>
</evidence>
<dbReference type="GO" id="GO:0004497">
    <property type="term" value="F:monooxygenase activity"/>
    <property type="evidence" value="ECO:0007669"/>
    <property type="project" value="UniProtKB-ARBA"/>
</dbReference>
<evidence type="ECO:0000256" key="4">
    <source>
        <dbReference type="ARBA" id="ARBA00022723"/>
    </source>
</evidence>
<dbReference type="PRINTS" id="PR00162">
    <property type="entry name" value="RIESKE"/>
</dbReference>
<dbReference type="EMBL" id="CP016770">
    <property type="protein sequence ID" value="ASY12761.1"/>
    <property type="molecule type" value="Genomic_DNA"/>
</dbReference>
<dbReference type="GeneID" id="300657832"/>
<keyword evidence="14" id="KW-1185">Reference proteome</keyword>
<evidence type="ECO:0000256" key="6">
    <source>
        <dbReference type="ARBA" id="ARBA00023014"/>
    </source>
</evidence>
<dbReference type="PROSITE" id="PS51296">
    <property type="entry name" value="RIESKE"/>
    <property type="match status" value="1"/>
</dbReference>
<feature type="region of interest" description="Disordered" evidence="10">
    <location>
        <begin position="73"/>
        <end position="94"/>
    </location>
</feature>
<dbReference type="PANTHER" id="PTHR10134">
    <property type="entry name" value="CYTOCHROME B-C1 COMPLEX SUBUNIT RIESKE, MITOCHONDRIAL"/>
    <property type="match status" value="1"/>
</dbReference>
<feature type="compositionally biased region" description="Low complexity" evidence="10">
    <location>
        <begin position="74"/>
        <end position="94"/>
    </location>
</feature>
<dbReference type="Pfam" id="PF00355">
    <property type="entry name" value="Rieske"/>
    <property type="match status" value="1"/>
</dbReference>
<evidence type="ECO:0000256" key="1">
    <source>
        <dbReference type="ARBA" id="ARBA00002494"/>
    </source>
</evidence>
<evidence type="ECO:0000313" key="13">
    <source>
        <dbReference type="EMBL" id="ASY12761.1"/>
    </source>
</evidence>
<dbReference type="RefSeq" id="WP_095696600.1">
    <property type="nucleotide sequence ID" value="NZ_CP016770.1"/>
</dbReference>
<evidence type="ECO:0000256" key="9">
    <source>
        <dbReference type="ARBA" id="ARBA00034078"/>
    </source>
</evidence>
<organism evidence="13 14">
    <name type="scientific">Candidatus Planktophila dulcis</name>
    <dbReference type="NCBI Taxonomy" id="1884914"/>
    <lineage>
        <taxon>Bacteria</taxon>
        <taxon>Bacillati</taxon>
        <taxon>Actinomycetota</taxon>
        <taxon>Actinomycetes</taxon>
        <taxon>Candidatus Nanopelagicales</taxon>
        <taxon>Candidatus Nanopelagicaceae</taxon>
        <taxon>Candidatus Planktophila</taxon>
    </lineage>
</organism>
<dbReference type="InterPro" id="IPR014349">
    <property type="entry name" value="Rieske_Fe-S_prot"/>
</dbReference>
<name>A0AAC9YUD5_9ACTN</name>
<protein>
    <recommendedName>
        <fullName evidence="2">Cytochrome bc1 complex Rieske iron-sulfur subunit</fullName>
    </recommendedName>
    <alternativeName>
        <fullName evidence="8">Cytochrome bc1 reductase complex subunit QcrA</fullName>
    </alternativeName>
</protein>
<comment type="cofactor">
    <cofactor evidence="9">
        <name>[2Fe-2S] cluster</name>
        <dbReference type="ChEBI" id="CHEBI:190135"/>
    </cofactor>
</comment>
<keyword evidence="7" id="KW-1015">Disulfide bond</keyword>
<dbReference type="Gene3D" id="2.102.10.10">
    <property type="entry name" value="Rieske [2Fe-2S] iron-sulphur domain"/>
    <property type="match status" value="1"/>
</dbReference>
<gene>
    <name evidence="13" type="ORF">A1s21155_06580</name>
</gene>
<dbReference type="KEGG" id="plak:A1s21155_06580"/>
<dbReference type="AlphaFoldDB" id="A0AAC9YUD5"/>